<sequence>MAGISQNITYVVLGANKGIGLGIVQALFARPQTTVIGVVRDPVRASNLEDECSKGPRGEGSNLHTLAVDVSNVPERDGLKELIKSKLSSSIDHIDVFISSIGQTGLMKSALETTAQEMREHYEANTISPLMLFQAFWPLMQQTSTDSEASSPKKVFFLSSSVGCIGELMEPMPGGAYGPSKAALNWIVRKLHFELRDQGIVSVAVHPGWVQTEMGDLAAKSWNYPGKPPMTVAQSVEGVLQVIDGATQENSSGKFLSFDGQEVAW</sequence>
<dbReference type="Pfam" id="PF00106">
    <property type="entry name" value="adh_short"/>
    <property type="match status" value="1"/>
</dbReference>
<evidence type="ECO:0000313" key="3">
    <source>
        <dbReference type="Proteomes" id="UP001172681"/>
    </source>
</evidence>
<proteinExistence type="inferred from homology"/>
<dbReference type="SUPFAM" id="SSF51735">
    <property type="entry name" value="NAD(P)-binding Rossmann-fold domains"/>
    <property type="match status" value="1"/>
</dbReference>
<gene>
    <name evidence="2" type="ORF">H2204_002618</name>
</gene>
<keyword evidence="3" id="KW-1185">Reference proteome</keyword>
<dbReference type="InterPro" id="IPR002347">
    <property type="entry name" value="SDR_fam"/>
</dbReference>
<evidence type="ECO:0000256" key="1">
    <source>
        <dbReference type="ARBA" id="ARBA00006484"/>
    </source>
</evidence>
<dbReference type="CDD" id="cd05325">
    <property type="entry name" value="carb_red_sniffer_like_SDR_c"/>
    <property type="match status" value="1"/>
</dbReference>
<dbReference type="GO" id="GO:0016491">
    <property type="term" value="F:oxidoreductase activity"/>
    <property type="evidence" value="ECO:0007669"/>
    <property type="project" value="TreeGrafter"/>
</dbReference>
<comment type="similarity">
    <text evidence="1">Belongs to the short-chain dehydrogenases/reductases (SDR) family.</text>
</comment>
<organism evidence="2 3">
    <name type="scientific">Knufia peltigerae</name>
    <dbReference type="NCBI Taxonomy" id="1002370"/>
    <lineage>
        <taxon>Eukaryota</taxon>
        <taxon>Fungi</taxon>
        <taxon>Dikarya</taxon>
        <taxon>Ascomycota</taxon>
        <taxon>Pezizomycotina</taxon>
        <taxon>Eurotiomycetes</taxon>
        <taxon>Chaetothyriomycetidae</taxon>
        <taxon>Chaetothyriales</taxon>
        <taxon>Trichomeriaceae</taxon>
        <taxon>Knufia</taxon>
    </lineage>
</organism>
<dbReference type="EMBL" id="JAPDRN010000010">
    <property type="protein sequence ID" value="KAJ9642249.1"/>
    <property type="molecule type" value="Genomic_DNA"/>
</dbReference>
<dbReference type="InterPro" id="IPR051468">
    <property type="entry name" value="Fungal_SecMetab_SDRs"/>
</dbReference>
<protein>
    <submittedName>
        <fullName evidence="2">Uncharacterized protein</fullName>
    </submittedName>
</protein>
<dbReference type="GO" id="GO:0005737">
    <property type="term" value="C:cytoplasm"/>
    <property type="evidence" value="ECO:0007669"/>
    <property type="project" value="TreeGrafter"/>
</dbReference>
<dbReference type="PANTHER" id="PTHR43544:SF26">
    <property type="entry name" value="SHORT CHAIN DEHYDROGENASE_REDUCTASE FAMILY OXIDOREDUCTASE (JCVI)"/>
    <property type="match status" value="1"/>
</dbReference>
<dbReference type="InterPro" id="IPR036291">
    <property type="entry name" value="NAD(P)-bd_dom_sf"/>
</dbReference>
<dbReference type="PRINTS" id="PR00081">
    <property type="entry name" value="GDHRDH"/>
</dbReference>
<reference evidence="2" key="1">
    <citation type="submission" date="2022-10" db="EMBL/GenBank/DDBJ databases">
        <title>Culturing micro-colonial fungi from biological soil crusts in the Mojave desert and describing Neophaeococcomyces mojavensis, and introducing the new genera and species Taxawa tesnikishii.</title>
        <authorList>
            <person name="Kurbessoian T."/>
            <person name="Stajich J.E."/>
        </authorList>
    </citation>
    <scope>NUCLEOTIDE SEQUENCE</scope>
    <source>
        <strain evidence="2">TK_35</strain>
    </source>
</reference>
<evidence type="ECO:0000313" key="2">
    <source>
        <dbReference type="EMBL" id="KAJ9642249.1"/>
    </source>
</evidence>
<dbReference type="AlphaFoldDB" id="A0AA38YB38"/>
<dbReference type="Gene3D" id="3.40.50.720">
    <property type="entry name" value="NAD(P)-binding Rossmann-like Domain"/>
    <property type="match status" value="1"/>
</dbReference>
<comment type="caution">
    <text evidence="2">The sequence shown here is derived from an EMBL/GenBank/DDBJ whole genome shotgun (WGS) entry which is preliminary data.</text>
</comment>
<dbReference type="PANTHER" id="PTHR43544">
    <property type="entry name" value="SHORT-CHAIN DEHYDROGENASE/REDUCTASE"/>
    <property type="match status" value="1"/>
</dbReference>
<dbReference type="Proteomes" id="UP001172681">
    <property type="component" value="Unassembled WGS sequence"/>
</dbReference>
<accession>A0AA38YB38</accession>
<name>A0AA38YB38_9EURO</name>